<evidence type="ECO:0000313" key="2">
    <source>
        <dbReference type="EMBL" id="OQS44053.1"/>
    </source>
</evidence>
<organism evidence="2 3">
    <name type="scientific">Chromobacterium haemolyticum</name>
    <dbReference type="NCBI Taxonomy" id="394935"/>
    <lineage>
        <taxon>Bacteria</taxon>
        <taxon>Pseudomonadati</taxon>
        <taxon>Pseudomonadota</taxon>
        <taxon>Betaproteobacteria</taxon>
        <taxon>Neisseriales</taxon>
        <taxon>Chromobacteriaceae</taxon>
        <taxon>Chromobacterium</taxon>
    </lineage>
</organism>
<dbReference type="Proteomes" id="UP000192721">
    <property type="component" value="Unassembled WGS sequence"/>
</dbReference>
<dbReference type="Gene3D" id="1.10.12.10">
    <property type="entry name" value="Lyase 2-enoyl-coa Hydratase, Chain A, domain 2"/>
    <property type="match status" value="1"/>
</dbReference>
<comment type="similarity">
    <text evidence="1">Belongs to the enoyl-CoA hydratase/isomerase family.</text>
</comment>
<dbReference type="InterPro" id="IPR014748">
    <property type="entry name" value="Enoyl-CoA_hydra_C"/>
</dbReference>
<dbReference type="GO" id="GO:0008300">
    <property type="term" value="P:isoprenoid catabolic process"/>
    <property type="evidence" value="ECO:0007669"/>
    <property type="project" value="TreeGrafter"/>
</dbReference>
<dbReference type="PANTHER" id="PTHR42964:SF1">
    <property type="entry name" value="POLYKETIDE BIOSYNTHESIS ENOYL-COA HYDRATASE PKSH-RELATED"/>
    <property type="match status" value="1"/>
</dbReference>
<dbReference type="InterPro" id="IPR051683">
    <property type="entry name" value="Enoyl-CoA_Hydratase/Isomerase"/>
</dbReference>
<dbReference type="PANTHER" id="PTHR42964">
    <property type="entry name" value="ENOYL-COA HYDRATASE"/>
    <property type="match status" value="1"/>
</dbReference>
<reference evidence="2 3" key="1">
    <citation type="submission" date="2017-02" db="EMBL/GenBank/DDBJ databases">
        <title>Chromobacterium haemolyticum H5244.</title>
        <authorList>
            <person name="Gulvik C.A."/>
        </authorList>
    </citation>
    <scope>NUCLEOTIDE SEQUENCE [LARGE SCALE GENOMIC DNA]</scope>
    <source>
        <strain evidence="2 3">H5244</strain>
    </source>
</reference>
<dbReference type="InterPro" id="IPR029045">
    <property type="entry name" value="ClpP/crotonase-like_dom_sf"/>
</dbReference>
<dbReference type="RefSeq" id="WP_043635796.1">
    <property type="nucleotide sequence ID" value="NZ_CP109905.1"/>
</dbReference>
<dbReference type="SUPFAM" id="SSF52096">
    <property type="entry name" value="ClpP/crotonase"/>
    <property type="match status" value="1"/>
</dbReference>
<dbReference type="GO" id="GO:0003824">
    <property type="term" value="F:catalytic activity"/>
    <property type="evidence" value="ECO:0007669"/>
    <property type="project" value="UniProtKB-ARBA"/>
</dbReference>
<sequence length="262" mass="28363">MTVESVLLAVDPKGIATITLNRAELLNALDDNTVGLLTAMLETLAEDPSVRAVVLTGSGISFSAGHDIDWMRRMAGFGREELERHARLLAKLLRTLDTLPKPTIAKIQGSAFGLGAGLVACCDVSIASSEALFSFSEVKLGVIPALVAPYMVRAIGERSTRRYFMTAERFNAGKAKRLGLVHQVVESDELDMAVDFLINHLLINGPAAMLEAKRLLADIAGLGVGEDSMEICIQRIVSVRLSEEGREGIQAMLETRKPSWMD</sequence>
<dbReference type="Gene3D" id="3.90.226.10">
    <property type="entry name" value="2-enoyl-CoA Hydratase, Chain A, domain 1"/>
    <property type="match status" value="1"/>
</dbReference>
<dbReference type="InterPro" id="IPR001753">
    <property type="entry name" value="Enoyl-CoA_hydra/iso"/>
</dbReference>
<proteinExistence type="inferred from homology"/>
<protein>
    <submittedName>
        <fullName evidence="2">Enoyl-CoA hydratase</fullName>
    </submittedName>
</protein>
<evidence type="ECO:0000313" key="3">
    <source>
        <dbReference type="Proteomes" id="UP000192721"/>
    </source>
</evidence>
<comment type="caution">
    <text evidence="2">The sequence shown here is derived from an EMBL/GenBank/DDBJ whole genome shotgun (WGS) entry which is preliminary data.</text>
</comment>
<dbReference type="EMBL" id="MUKV01000001">
    <property type="protein sequence ID" value="OQS44053.1"/>
    <property type="molecule type" value="Genomic_DNA"/>
</dbReference>
<name>A0A1W0DAR8_9NEIS</name>
<gene>
    <name evidence="2" type="ORF">B0T45_00145</name>
</gene>
<dbReference type="CDD" id="cd06558">
    <property type="entry name" value="crotonase-like"/>
    <property type="match status" value="1"/>
</dbReference>
<accession>A0A1W0DAR8</accession>
<evidence type="ECO:0000256" key="1">
    <source>
        <dbReference type="ARBA" id="ARBA00005254"/>
    </source>
</evidence>
<dbReference type="AlphaFoldDB" id="A0A1W0DAR8"/>
<dbReference type="Pfam" id="PF00378">
    <property type="entry name" value="ECH_1"/>
    <property type="match status" value="1"/>
</dbReference>